<dbReference type="Pfam" id="PF13424">
    <property type="entry name" value="TPR_12"/>
    <property type="match status" value="1"/>
</dbReference>
<comment type="caution">
    <text evidence="4">The sequence shown here is derived from an EMBL/GenBank/DDBJ whole genome shotgun (WGS) entry which is preliminary data.</text>
</comment>
<reference evidence="4" key="1">
    <citation type="journal article" date="2014" name="Front. Microbiol.">
        <title>High frequency of phylogenetically diverse reductive dehalogenase-homologous genes in deep subseafloor sedimentary metagenomes.</title>
        <authorList>
            <person name="Kawai M."/>
            <person name="Futagami T."/>
            <person name="Toyoda A."/>
            <person name="Takaki Y."/>
            <person name="Nishi S."/>
            <person name="Hori S."/>
            <person name="Arai W."/>
            <person name="Tsubouchi T."/>
            <person name="Morono Y."/>
            <person name="Uchiyama I."/>
            <person name="Ito T."/>
            <person name="Fujiyama A."/>
            <person name="Inagaki F."/>
            <person name="Takami H."/>
        </authorList>
    </citation>
    <scope>NUCLEOTIDE SEQUENCE</scope>
    <source>
        <strain evidence="4">Expedition CK06-06</strain>
    </source>
</reference>
<dbReference type="SMART" id="SM00028">
    <property type="entry name" value="TPR"/>
    <property type="match status" value="4"/>
</dbReference>
<evidence type="ECO:0000256" key="1">
    <source>
        <dbReference type="ARBA" id="ARBA00022737"/>
    </source>
</evidence>
<sequence>ADYSTISFWLLIIHAFFCGRLYNVMSKNITLSLIIGILIIILSWFALGIGILLLTIYLLVKSNTALKKLDLNFAIQNEKITSLILTEENKISIPEEVFEQESKAKKDSDYDGAYKKALYFIDKEEYEKALPCLEIAIKTDKLSLQKNAHIKIGFCYGKLDNHTKAIEAYTQAIRISPEASIYYNLGTAYNSLSLYKDAIRTYTQAIRINSEYTNAYINLGFAYAQLALHEDGIENYKKAIRIDPNNAKPHFGLGSSYFKIGDKSSALDEYKILKKLDI</sequence>
<dbReference type="GO" id="GO:0006620">
    <property type="term" value="P:post-translational protein targeting to endoplasmic reticulum membrane"/>
    <property type="evidence" value="ECO:0007669"/>
    <property type="project" value="TreeGrafter"/>
</dbReference>
<dbReference type="Gene3D" id="1.25.40.10">
    <property type="entry name" value="Tetratricopeptide repeat domain"/>
    <property type="match status" value="2"/>
</dbReference>
<dbReference type="PANTHER" id="PTHR45831">
    <property type="entry name" value="LD24721P"/>
    <property type="match status" value="1"/>
</dbReference>
<organism evidence="4">
    <name type="scientific">marine sediment metagenome</name>
    <dbReference type="NCBI Taxonomy" id="412755"/>
    <lineage>
        <taxon>unclassified sequences</taxon>
        <taxon>metagenomes</taxon>
        <taxon>ecological metagenomes</taxon>
    </lineage>
</organism>
<dbReference type="EMBL" id="BART01026541">
    <property type="protein sequence ID" value="GAG98123.1"/>
    <property type="molecule type" value="Genomic_DNA"/>
</dbReference>
<protein>
    <submittedName>
        <fullName evidence="4">Uncharacterized protein</fullName>
    </submittedName>
</protein>
<feature type="transmembrane region" description="Helical" evidence="3">
    <location>
        <begin position="34"/>
        <end position="60"/>
    </location>
</feature>
<evidence type="ECO:0000256" key="2">
    <source>
        <dbReference type="ARBA" id="ARBA00022803"/>
    </source>
</evidence>
<evidence type="ECO:0000313" key="4">
    <source>
        <dbReference type="EMBL" id="GAG98123.1"/>
    </source>
</evidence>
<dbReference type="AlphaFoldDB" id="X1CPR8"/>
<dbReference type="PROSITE" id="PS50005">
    <property type="entry name" value="TPR"/>
    <property type="match status" value="2"/>
</dbReference>
<dbReference type="InterPro" id="IPR011990">
    <property type="entry name" value="TPR-like_helical_dom_sf"/>
</dbReference>
<dbReference type="InterPro" id="IPR019734">
    <property type="entry name" value="TPR_rpt"/>
</dbReference>
<proteinExistence type="predicted"/>
<keyword evidence="3" id="KW-0812">Transmembrane</keyword>
<feature type="non-terminal residue" evidence="4">
    <location>
        <position position="278"/>
    </location>
</feature>
<keyword evidence="2" id="KW-0802">TPR repeat</keyword>
<accession>X1CPR8</accession>
<keyword evidence="1" id="KW-0677">Repeat</keyword>
<dbReference type="GO" id="GO:0072380">
    <property type="term" value="C:TRC complex"/>
    <property type="evidence" value="ECO:0007669"/>
    <property type="project" value="TreeGrafter"/>
</dbReference>
<dbReference type="GO" id="GO:0016020">
    <property type="term" value="C:membrane"/>
    <property type="evidence" value="ECO:0007669"/>
    <property type="project" value="TreeGrafter"/>
</dbReference>
<feature type="non-terminal residue" evidence="4">
    <location>
        <position position="1"/>
    </location>
</feature>
<evidence type="ECO:0000256" key="3">
    <source>
        <dbReference type="SAM" id="Phobius"/>
    </source>
</evidence>
<keyword evidence="3" id="KW-0472">Membrane</keyword>
<keyword evidence="3" id="KW-1133">Transmembrane helix</keyword>
<dbReference type="SUPFAM" id="SSF48452">
    <property type="entry name" value="TPR-like"/>
    <property type="match status" value="1"/>
</dbReference>
<dbReference type="GO" id="GO:0060090">
    <property type="term" value="F:molecular adaptor activity"/>
    <property type="evidence" value="ECO:0007669"/>
    <property type="project" value="TreeGrafter"/>
</dbReference>
<dbReference type="Pfam" id="PF13414">
    <property type="entry name" value="TPR_11"/>
    <property type="match status" value="1"/>
</dbReference>
<dbReference type="InterPro" id="IPR047150">
    <property type="entry name" value="SGT"/>
</dbReference>
<gene>
    <name evidence="4" type="ORF">S01H4_47307</name>
</gene>
<dbReference type="PROSITE" id="PS50293">
    <property type="entry name" value="TPR_REGION"/>
    <property type="match status" value="2"/>
</dbReference>
<name>X1CPR8_9ZZZZ</name>
<feature type="transmembrane region" description="Helical" evidence="3">
    <location>
        <begin position="6"/>
        <end position="22"/>
    </location>
</feature>
<dbReference type="PANTHER" id="PTHR45831:SF2">
    <property type="entry name" value="LD24721P"/>
    <property type="match status" value="1"/>
</dbReference>